<feature type="domain" description="PAC" evidence="3">
    <location>
        <begin position="79"/>
        <end position="133"/>
    </location>
</feature>
<dbReference type="InterPro" id="IPR000700">
    <property type="entry name" value="PAS-assoc_C"/>
</dbReference>
<evidence type="ECO:0008006" key="6">
    <source>
        <dbReference type="Google" id="ProtNLM"/>
    </source>
</evidence>
<evidence type="ECO:0000313" key="5">
    <source>
        <dbReference type="Proteomes" id="UP000185891"/>
    </source>
</evidence>
<feature type="coiled-coil region" evidence="1">
    <location>
        <begin position="128"/>
        <end position="165"/>
    </location>
</feature>
<dbReference type="InterPro" id="IPR000014">
    <property type="entry name" value="PAS"/>
</dbReference>
<keyword evidence="1" id="KW-0175">Coiled coil</keyword>
<evidence type="ECO:0000259" key="2">
    <source>
        <dbReference type="PROSITE" id="PS50112"/>
    </source>
</evidence>
<evidence type="ECO:0000256" key="1">
    <source>
        <dbReference type="SAM" id="Coils"/>
    </source>
</evidence>
<feature type="domain" description="PAS" evidence="2">
    <location>
        <begin position="6"/>
        <end position="79"/>
    </location>
</feature>
<evidence type="ECO:0000259" key="3">
    <source>
        <dbReference type="PROSITE" id="PS50113"/>
    </source>
</evidence>
<reference evidence="4 5" key="1">
    <citation type="journal article" date="2016" name="Nat. Commun.">
        <title>Thousands of microbial genomes shed light on interconnected biogeochemical processes in an aquifer system.</title>
        <authorList>
            <person name="Anantharaman K."/>
            <person name="Brown C.T."/>
            <person name="Hug L.A."/>
            <person name="Sharon I."/>
            <person name="Castelle C.J."/>
            <person name="Probst A.J."/>
            <person name="Thomas B.C."/>
            <person name="Singh A."/>
            <person name="Wilkins M.J."/>
            <person name="Karaoz U."/>
            <person name="Brodie E.L."/>
            <person name="Williams K.H."/>
            <person name="Hubbard S.S."/>
            <person name="Banfield J.F."/>
        </authorList>
    </citation>
    <scope>NUCLEOTIDE SEQUENCE [LARGE SCALE GENOMIC DNA]</scope>
</reference>
<evidence type="ECO:0000313" key="4">
    <source>
        <dbReference type="EMBL" id="OGD69028.1"/>
    </source>
</evidence>
<dbReference type="Gene3D" id="3.30.450.20">
    <property type="entry name" value="PAS domain"/>
    <property type="match status" value="1"/>
</dbReference>
<dbReference type="PROSITE" id="PS50113">
    <property type="entry name" value="PAC"/>
    <property type="match status" value="1"/>
</dbReference>
<comment type="caution">
    <text evidence="4">The sequence shown here is derived from an EMBL/GenBank/DDBJ whole genome shotgun (WGS) entry which is preliminary data.</text>
</comment>
<dbReference type="NCBIfam" id="TIGR00229">
    <property type="entry name" value="sensory_box"/>
    <property type="match status" value="1"/>
</dbReference>
<protein>
    <recommendedName>
        <fullName evidence="6">PAC domain-containing protein</fullName>
    </recommendedName>
</protein>
<dbReference type="InterPro" id="IPR035965">
    <property type="entry name" value="PAS-like_dom_sf"/>
</dbReference>
<proteinExistence type="predicted"/>
<name>A0A1F5ENP5_9BACT</name>
<dbReference type="PROSITE" id="PS50112">
    <property type="entry name" value="PAS"/>
    <property type="match status" value="1"/>
</dbReference>
<dbReference type="EMBL" id="MFAA01000017">
    <property type="protein sequence ID" value="OGD69028.1"/>
    <property type="molecule type" value="Genomic_DNA"/>
</dbReference>
<dbReference type="AlphaFoldDB" id="A0A1F5ENP5"/>
<gene>
    <name evidence="4" type="ORF">A3E89_01195</name>
</gene>
<dbReference type="Pfam" id="PF08448">
    <property type="entry name" value="PAS_4"/>
    <property type="match status" value="1"/>
</dbReference>
<accession>A0A1F5ENP5</accession>
<sequence>MEKNQLEKYYEVLTNASPDCIKLMDLEGNLVYINKGGMEEHGLTSLEDAIKNKWRAVDTVVPEDKMRFAQAMQDALNGKISTIELTHLSDQSNRGVCLETVAPVKDDAGKVIGIFGVSRDITSMKAGEQKLQGKIAELEEMNKIMVERELKMIELKAEIKKLKEKETKLI</sequence>
<dbReference type="InterPro" id="IPR013656">
    <property type="entry name" value="PAS_4"/>
</dbReference>
<dbReference type="Proteomes" id="UP000185891">
    <property type="component" value="Unassembled WGS sequence"/>
</dbReference>
<dbReference type="SUPFAM" id="SSF55785">
    <property type="entry name" value="PYP-like sensor domain (PAS domain)"/>
    <property type="match status" value="1"/>
</dbReference>
<organism evidence="4 5">
    <name type="scientific">Candidatus Campbellbacteria bacterium RIFCSPHIGHO2_12_FULL_35_10</name>
    <dbReference type="NCBI Taxonomy" id="1797578"/>
    <lineage>
        <taxon>Bacteria</taxon>
        <taxon>Candidatus Campbelliibacteriota</taxon>
    </lineage>
</organism>